<evidence type="ECO:0000313" key="7">
    <source>
        <dbReference type="Proteomes" id="UP000053328"/>
    </source>
</evidence>
<keyword evidence="3" id="KW-0539">Nucleus</keyword>
<keyword evidence="7" id="KW-1185">Reference proteome</keyword>
<dbReference type="GO" id="GO:0006351">
    <property type="term" value="P:DNA-templated transcription"/>
    <property type="evidence" value="ECO:0007669"/>
    <property type="project" value="InterPro"/>
</dbReference>
<proteinExistence type="predicted"/>
<feature type="region of interest" description="Disordered" evidence="4">
    <location>
        <begin position="52"/>
        <end position="73"/>
    </location>
</feature>
<dbReference type="Proteomes" id="UP000053328">
    <property type="component" value="Unassembled WGS sequence"/>
</dbReference>
<organism evidence="6 7">
    <name type="scientific">Exophiala spinifera</name>
    <dbReference type="NCBI Taxonomy" id="91928"/>
    <lineage>
        <taxon>Eukaryota</taxon>
        <taxon>Fungi</taxon>
        <taxon>Dikarya</taxon>
        <taxon>Ascomycota</taxon>
        <taxon>Pezizomycotina</taxon>
        <taxon>Eurotiomycetes</taxon>
        <taxon>Chaetothyriomycetidae</taxon>
        <taxon>Chaetothyriales</taxon>
        <taxon>Herpotrichiellaceae</taxon>
        <taxon>Exophiala</taxon>
    </lineage>
</organism>
<dbReference type="InterPro" id="IPR051127">
    <property type="entry name" value="Fungal_SecMet_Regulators"/>
</dbReference>
<feature type="domain" description="Xylanolytic transcriptional activator regulatory" evidence="5">
    <location>
        <begin position="269"/>
        <end position="342"/>
    </location>
</feature>
<dbReference type="VEuPathDB" id="FungiDB:PV08_09917"/>
<dbReference type="PANTHER" id="PTHR47424:SF6">
    <property type="entry name" value="PROLINE UTILIZATION TRANS-ACTIVATOR"/>
    <property type="match status" value="1"/>
</dbReference>
<dbReference type="GO" id="GO:0003677">
    <property type="term" value="F:DNA binding"/>
    <property type="evidence" value="ECO:0007669"/>
    <property type="project" value="InterPro"/>
</dbReference>
<dbReference type="Pfam" id="PF04082">
    <property type="entry name" value="Fungal_trans"/>
    <property type="match status" value="1"/>
</dbReference>
<evidence type="ECO:0000256" key="4">
    <source>
        <dbReference type="SAM" id="MobiDB-lite"/>
    </source>
</evidence>
<keyword evidence="1" id="KW-0805">Transcription regulation</keyword>
<dbReference type="EMBL" id="KN847498">
    <property type="protein sequence ID" value="KIW12639.1"/>
    <property type="molecule type" value="Genomic_DNA"/>
</dbReference>
<dbReference type="AlphaFoldDB" id="A0A0D2BND3"/>
<evidence type="ECO:0000313" key="6">
    <source>
        <dbReference type="EMBL" id="KIW12639.1"/>
    </source>
</evidence>
<reference evidence="6 7" key="1">
    <citation type="submission" date="2015-01" db="EMBL/GenBank/DDBJ databases">
        <title>The Genome Sequence of Exophiala spinifera CBS89968.</title>
        <authorList>
            <consortium name="The Broad Institute Genomics Platform"/>
            <person name="Cuomo C."/>
            <person name="de Hoog S."/>
            <person name="Gorbushina A."/>
            <person name="Stielow B."/>
            <person name="Teixiera M."/>
            <person name="Abouelleil A."/>
            <person name="Chapman S.B."/>
            <person name="Priest M."/>
            <person name="Young S.K."/>
            <person name="Wortman J."/>
            <person name="Nusbaum C."/>
            <person name="Birren B."/>
        </authorList>
    </citation>
    <scope>NUCLEOTIDE SEQUENCE [LARGE SCALE GENOMIC DNA]</scope>
    <source>
        <strain evidence="6 7">CBS 89968</strain>
    </source>
</reference>
<dbReference type="InterPro" id="IPR007219">
    <property type="entry name" value="XnlR_reg_dom"/>
</dbReference>
<evidence type="ECO:0000256" key="1">
    <source>
        <dbReference type="ARBA" id="ARBA00023015"/>
    </source>
</evidence>
<evidence type="ECO:0000256" key="2">
    <source>
        <dbReference type="ARBA" id="ARBA00023163"/>
    </source>
</evidence>
<dbReference type="RefSeq" id="XP_016232855.1">
    <property type="nucleotide sequence ID" value="XM_016384232.1"/>
</dbReference>
<keyword evidence="2" id="KW-0804">Transcription</keyword>
<dbReference type="SMART" id="SM00906">
    <property type="entry name" value="Fungal_trans"/>
    <property type="match status" value="1"/>
</dbReference>
<protein>
    <recommendedName>
        <fullName evidence="5">Xylanolytic transcriptional activator regulatory domain-containing protein</fullName>
    </recommendedName>
</protein>
<accession>A0A0D2BND3</accession>
<dbReference type="GO" id="GO:0008270">
    <property type="term" value="F:zinc ion binding"/>
    <property type="evidence" value="ECO:0007669"/>
    <property type="project" value="InterPro"/>
</dbReference>
<dbReference type="HOGENOM" id="CLU_006926_4_1_1"/>
<dbReference type="STRING" id="91928.A0A0D2BND3"/>
<evidence type="ECO:0000259" key="5">
    <source>
        <dbReference type="SMART" id="SM00906"/>
    </source>
</evidence>
<evidence type="ECO:0000256" key="3">
    <source>
        <dbReference type="ARBA" id="ARBA00023242"/>
    </source>
</evidence>
<name>A0A0D2BND3_9EURO</name>
<dbReference type="CDD" id="cd12148">
    <property type="entry name" value="fungal_TF_MHR"/>
    <property type="match status" value="1"/>
</dbReference>
<gene>
    <name evidence="6" type="ORF">PV08_09917</name>
</gene>
<dbReference type="GeneID" id="27337000"/>
<dbReference type="OrthoDB" id="3266505at2759"/>
<dbReference type="PANTHER" id="PTHR47424">
    <property type="entry name" value="REGULATORY PROTEIN GAL4"/>
    <property type="match status" value="1"/>
</dbReference>
<sequence length="638" mass="71388">MVGRKTGGDPLKSYILELEARANADKPVMGRRGAEVHHQESIDDERVAIPGQAETPGACSSSSGWDADDIDDNPITEETTQLVNSPGGERQYLGVSSSLSLGLRFRDFIDTLRNSLDQGVEPDASSHRLMALPAAQHKLQRSSPDTVVLPPFAQAKRLFAAQYAYFGTTFFLCDQAKFEKSLNKTYHGELDLMCQKDCLDYCQVLIILAFGQLYSINQWTSNDGPPGFEYFQRAITLLPDLHAQGSTTFVEVLALAAWFFQNLNRRDAAFLYIGLALRMAITLGLHQEVKDPNCDPAAREYRRRLWWSVYSMDRILCIKLGNPPMVEDEDIGVFLPSCLGDEPETCSAVALRHYTQLSTILGKIAKTLYRRVHTPQHHNLVRTMRSILADLSKWDNNLPAHLRFDLSKTDHHQPISREAVSIYLHYSQCINMAARPLVFHVVRTRLQSQETVDSNTDWKAGLSPSTVTIVTACIAAARNTVTVMTRAAKQNLIATYGYQDTEHAFSAALILVMINIALPYQEYDRKFMWMALEVLEGMADKGSDHVAYLHSLLMSLCTAMRLGPEQKETCIDDTAPPRAHMQPPRPLSEVSAALPHFDSGSDLGDLQAVDDLMKGCENITVDPNFWWEGYGMLDINKI</sequence>